<dbReference type="EMBL" id="KU998244">
    <property type="protein sequence ID" value="ANA86236.1"/>
    <property type="molecule type" value="Genomic_DNA"/>
</dbReference>
<protein>
    <submittedName>
        <fullName evidence="1">Uncharacterized protein</fullName>
    </submittedName>
</protein>
<dbReference type="GeneID" id="28378539"/>
<dbReference type="RefSeq" id="YP_009269193.1">
    <property type="nucleotide sequence ID" value="NC_030696.1"/>
</dbReference>
<gene>
    <name evidence="1" type="primary">80</name>
    <name evidence="1" type="ORF">PBI_SMOOTHIE_80</name>
</gene>
<evidence type="ECO:0000313" key="2">
    <source>
        <dbReference type="Proteomes" id="UP000201458"/>
    </source>
</evidence>
<reference evidence="1 2" key="1">
    <citation type="submission" date="2016-03" db="EMBL/GenBank/DDBJ databases">
        <authorList>
            <person name="Montgomery M.T."/>
            <person name="Guerrero C.A."/>
            <person name="Mavrich T.N."/>
            <person name="Pope W.H."/>
            <person name="Garlena R.A."/>
            <person name="Russell D.A."/>
            <person name="Jacobs-Sera D."/>
            <person name="Hendrix R.W."/>
            <person name="Hatfull G.F."/>
        </authorList>
    </citation>
    <scope>NUCLEOTIDE SEQUENCE [LARGE SCALE GENOMIC DNA]</scope>
</reference>
<sequence length="83" mass="9310">MSKVDTPSSLRAQGVADALKSADEMTDSVIMHLTRALRYAEEDYDHNADKTRDLLAVARLLRGQTCQESLLWDGYARARRVDA</sequence>
<dbReference type="KEGG" id="vg:28378539"/>
<proteinExistence type="predicted"/>
<dbReference type="Proteomes" id="UP000201458">
    <property type="component" value="Segment"/>
</dbReference>
<name>A0A160DEC8_9CAUD</name>
<accession>A0A160DEC8</accession>
<organism evidence="1 2">
    <name type="scientific">Gordonia phage Smoothie</name>
    <dbReference type="NCBI Taxonomy" id="1838078"/>
    <lineage>
        <taxon>Viruses</taxon>
        <taxon>Duplodnaviria</taxon>
        <taxon>Heunggongvirae</taxon>
        <taxon>Uroviricota</taxon>
        <taxon>Caudoviricetes</taxon>
        <taxon>Smoothievirus</taxon>
        <taxon>Smoothievirus smoothie</taxon>
    </lineage>
</organism>
<evidence type="ECO:0000313" key="1">
    <source>
        <dbReference type="EMBL" id="ANA86236.1"/>
    </source>
</evidence>
<keyword evidence="2" id="KW-1185">Reference proteome</keyword>